<dbReference type="VEuPathDB" id="TriTrypDB:ADEAN_000926500"/>
<feature type="region of interest" description="Disordered" evidence="2">
    <location>
        <begin position="1"/>
        <end position="39"/>
    </location>
</feature>
<dbReference type="AlphaFoldDB" id="A0A7G2CPL9"/>
<feature type="region of interest" description="Disordered" evidence="2">
    <location>
        <begin position="223"/>
        <end position="246"/>
    </location>
</feature>
<gene>
    <name evidence="3" type="ORF">ADEAN_000926500</name>
</gene>
<evidence type="ECO:0000313" key="3">
    <source>
        <dbReference type="EMBL" id="CAD2221730.1"/>
    </source>
</evidence>
<proteinExistence type="predicted"/>
<evidence type="ECO:0000256" key="1">
    <source>
        <dbReference type="SAM" id="Coils"/>
    </source>
</evidence>
<protein>
    <submittedName>
        <fullName evidence="3">Uncharacterized protein</fullName>
    </submittedName>
</protein>
<keyword evidence="1" id="KW-0175">Coiled coil</keyword>
<dbReference type="Proteomes" id="UP000515908">
    <property type="component" value="Chromosome 22"/>
</dbReference>
<dbReference type="EMBL" id="LR877166">
    <property type="protein sequence ID" value="CAD2221730.1"/>
    <property type="molecule type" value="Genomic_DNA"/>
</dbReference>
<feature type="coiled-coil region" evidence="1">
    <location>
        <begin position="262"/>
        <end position="289"/>
    </location>
</feature>
<evidence type="ECO:0000313" key="4">
    <source>
        <dbReference type="Proteomes" id="UP000515908"/>
    </source>
</evidence>
<feature type="compositionally biased region" description="Gly residues" evidence="2">
    <location>
        <begin position="223"/>
        <end position="237"/>
    </location>
</feature>
<organism evidence="3 4">
    <name type="scientific">Angomonas deanei</name>
    <dbReference type="NCBI Taxonomy" id="59799"/>
    <lineage>
        <taxon>Eukaryota</taxon>
        <taxon>Discoba</taxon>
        <taxon>Euglenozoa</taxon>
        <taxon>Kinetoplastea</taxon>
        <taxon>Metakinetoplastina</taxon>
        <taxon>Trypanosomatida</taxon>
        <taxon>Trypanosomatidae</taxon>
        <taxon>Strigomonadinae</taxon>
        <taxon>Angomonas</taxon>
    </lineage>
</organism>
<accession>A0A7G2CPL9</accession>
<reference evidence="3 4" key="1">
    <citation type="submission" date="2020-08" db="EMBL/GenBank/DDBJ databases">
        <authorList>
            <person name="Newling K."/>
            <person name="Davey J."/>
            <person name="Forrester S."/>
        </authorList>
    </citation>
    <scope>NUCLEOTIDE SEQUENCE [LARGE SCALE GENOMIC DNA]</scope>
    <source>
        <strain evidence="4">Crithidia deanei Carvalho (ATCC PRA-265)</strain>
    </source>
</reference>
<evidence type="ECO:0000256" key="2">
    <source>
        <dbReference type="SAM" id="MobiDB-lite"/>
    </source>
</evidence>
<sequence>MSNPSGRTKHVTVLDVNPAESNNTSQNTTDNNNNNSNTSNNVVQAHVIHQISDYENILSSIGDPNYRRIRGLLEGDGETPAETLPNIQVSFELFEIVQNRFAATKQTLERTKNDLLTRNQQYSVLEAELAKMGEEYAIMEKKKREAEDKNLQLHQQLAKNEVHTEQLRKETLAAREEMETMQQSIVSLEEELVQSQQRVAETLVSLSQRDAVVATLRRELGKYGRGGHGGGSAGPGGNTAADGSAPDTLQDIAEEVEGRSNEARMKLSLAEYETKYKKAEEEKLFILSQHDAYLSHVEEVVSTYESQCMTLEDAIQQHACVTSSYFTSSTYYESIQKELQQQKETPASDFAGLARRSG</sequence>
<keyword evidence="4" id="KW-1185">Reference proteome</keyword>
<feature type="compositionally biased region" description="Low complexity" evidence="2">
    <location>
        <begin position="21"/>
        <end position="39"/>
    </location>
</feature>
<name>A0A7G2CPL9_9TRYP</name>
<feature type="coiled-coil region" evidence="1">
    <location>
        <begin position="122"/>
        <end position="198"/>
    </location>
</feature>